<proteinExistence type="predicted"/>
<sequence>MKMLSFLREQKGSVAVLTALSMTVLLGLAALVVDVGVLYLHRSQLINTVDAAALAGVQELPGSEEAARASAEAYAQQNGKQGDVVATTLANNKELTVSVSRNVSLFFARIFNRYSQTVSASATAAIRPMSSVGGAVPFGVVRQEFKYGDLYTLKEGAGDGYSGNYGGLGLGGTGANTYRYNIKYGYDGKLHIGQWVSTEPGNMSGPTDTGVSYRINQDPGATFETVTKDSPRIVMIPVLDSLMVEGRSDVQIVGFAAFFLEGTGGSGKDNYVSGKFMQLVASGDITSNPGVDYGLYGVTLIK</sequence>
<dbReference type="AlphaFoldDB" id="A0A154BS16"/>
<dbReference type="OrthoDB" id="5447051at2"/>
<dbReference type="Proteomes" id="UP000076268">
    <property type="component" value="Unassembled WGS sequence"/>
</dbReference>
<gene>
    <name evidence="2" type="ORF">AXX12_09725</name>
</gene>
<dbReference type="EMBL" id="LSGP01000017">
    <property type="protein sequence ID" value="KYZ76687.1"/>
    <property type="molecule type" value="Genomic_DNA"/>
</dbReference>
<dbReference type="STRING" id="1794912.AXX12_09725"/>
<reference evidence="2 3" key="1">
    <citation type="submission" date="2016-02" db="EMBL/GenBank/DDBJ databases">
        <title>Anaerosporomusa subterraneum gen. nov., sp. nov., a spore-forming obligate anaerobe isolated from saprolite.</title>
        <authorList>
            <person name="Choi J.K."/>
            <person name="Shah M."/>
            <person name="Yee N."/>
        </authorList>
    </citation>
    <scope>NUCLEOTIDE SEQUENCE [LARGE SCALE GENOMIC DNA]</scope>
    <source>
        <strain evidence="2 3">RU4</strain>
    </source>
</reference>
<dbReference type="Pfam" id="PF13400">
    <property type="entry name" value="Tad"/>
    <property type="match status" value="1"/>
</dbReference>
<feature type="domain" description="Putative Flp pilus-assembly TadG-like N-terminal" evidence="1">
    <location>
        <begin position="12"/>
        <end position="58"/>
    </location>
</feature>
<comment type="caution">
    <text evidence="2">The sequence shown here is derived from an EMBL/GenBank/DDBJ whole genome shotgun (WGS) entry which is preliminary data.</text>
</comment>
<protein>
    <recommendedName>
        <fullName evidence="1">Putative Flp pilus-assembly TadG-like N-terminal domain-containing protein</fullName>
    </recommendedName>
</protein>
<dbReference type="RefSeq" id="WP_066242576.1">
    <property type="nucleotide sequence ID" value="NZ_LSGP01000017.1"/>
</dbReference>
<name>A0A154BS16_ANASB</name>
<dbReference type="InterPro" id="IPR028087">
    <property type="entry name" value="Tad_N"/>
</dbReference>
<evidence type="ECO:0000313" key="2">
    <source>
        <dbReference type="EMBL" id="KYZ76687.1"/>
    </source>
</evidence>
<keyword evidence="3" id="KW-1185">Reference proteome</keyword>
<accession>A0A154BS16</accession>
<evidence type="ECO:0000259" key="1">
    <source>
        <dbReference type="Pfam" id="PF13400"/>
    </source>
</evidence>
<evidence type="ECO:0000313" key="3">
    <source>
        <dbReference type="Proteomes" id="UP000076268"/>
    </source>
</evidence>
<organism evidence="2 3">
    <name type="scientific">Anaerosporomusa subterranea</name>
    <dbReference type="NCBI Taxonomy" id="1794912"/>
    <lineage>
        <taxon>Bacteria</taxon>
        <taxon>Bacillati</taxon>
        <taxon>Bacillota</taxon>
        <taxon>Negativicutes</taxon>
        <taxon>Acetonemataceae</taxon>
        <taxon>Anaerosporomusa</taxon>
    </lineage>
</organism>